<reference evidence="8" key="1">
    <citation type="submission" date="2021-03" db="EMBL/GenBank/DDBJ databases">
        <authorList>
            <person name="Tagirdzhanova G."/>
        </authorList>
    </citation>
    <scope>NUCLEOTIDE SEQUENCE</scope>
</reference>
<feature type="region of interest" description="Disordered" evidence="6">
    <location>
        <begin position="573"/>
        <end position="642"/>
    </location>
</feature>
<dbReference type="InterPro" id="IPR013194">
    <property type="entry name" value="HDAC_interact_dom"/>
</dbReference>
<feature type="compositionally biased region" description="Polar residues" evidence="6">
    <location>
        <begin position="31"/>
        <end position="44"/>
    </location>
</feature>
<dbReference type="FunFam" id="1.20.1160.11:FF:000003">
    <property type="entry name" value="Paired amphipathic helix SIN3-like protein"/>
    <property type="match status" value="1"/>
</dbReference>
<comment type="caution">
    <text evidence="8">The sequence shown here is derived from an EMBL/GenBank/DDBJ whole genome shotgun (WGS) entry which is preliminary data.</text>
</comment>
<evidence type="ECO:0000259" key="7">
    <source>
        <dbReference type="SMART" id="SM00761"/>
    </source>
</evidence>
<feature type="compositionally biased region" description="Acidic residues" evidence="6">
    <location>
        <begin position="1054"/>
        <end position="1063"/>
    </location>
</feature>
<evidence type="ECO:0000256" key="2">
    <source>
        <dbReference type="ARBA" id="ARBA00022491"/>
    </source>
</evidence>
<evidence type="ECO:0000256" key="3">
    <source>
        <dbReference type="ARBA" id="ARBA00022737"/>
    </source>
</evidence>
<feature type="region of interest" description="Disordered" evidence="6">
    <location>
        <begin position="1"/>
        <end position="109"/>
    </location>
</feature>
<sequence>MEHPPNPHWSAAPSGQPPGPEHQRPPASFGPSHSLQQPPLNNVSLPPPAQGNMYRHPNNNSLPPLAGLPQSSSQQAPHPLSQQRQTPPGSLHQQLPPQGANYTLPALGQTMPQDRQYHEAEIREMEERERQRQQEQNMVEQQRPEHHSPPNAHAGMIPLQQPTASRIPQALHAPNGLLSATPTAGMASSLGAPSGPTNVFASNGSGHELNRGYLQSGAAPSQHLIAMNQVPHPQQVANGSAVMPGQQPILNDALTYLDQVKVRFADQPEVYNKFLDIMKEFKGQVIDTPGVIDRVSSLFSGHPQLIQGFNTFLPPGYKIEAGWDNDPNSIRVTTPSGSKIQNTGVQSTPLGFISRGGRSILGDPNVSPPRAYEAPYRAVEGNYEVSPQRRQVEANAQRPSRATYMREEDVNTTNAILMHQQEQRGVTQLQDAVHVAEAQGGAFGTPQAIEAQAALQGVVANHQASVPPMPGEKRPAVEFNHAINYVNKIKTRFAQQPEIYKQFLEILQTYQKESKPIGEVYSQVTHLFKGASDLLEDFKQFLPESAAHAKQQAAVSRVMEETQISNERGDANYVRNIPNMSSTPKMDKLPPIGHFGPTPVSKDSKKRRAGPSSTVAPPPVPAESSKASNITQATNPAKRQKINLSKTTAVDIPIPSPSLAPELPRPMPPAAKAIDAGATLERIKKFLGNKTVWTEFLRIIDAFTNGLISKDEMVAKVDDSFIGQNAELSSTWKRLVDYDGRDTIIDNIPAPHENKVVLSNCRSYGPSYRLLPKRERSSKCSGRDAMCYDVLNDEWASHPTWASEDSGFVSHRKNQYEETLHRMEEERHDYDYNIESASRTIQLLEPLVHQMKSLGPEEQRSYILPHALGGQSEAIWQRVIKKLYDRAIGQKMIDDLRNKPTKAGPIILFRLKDKVEKWKQTQREWEKIWREQTAKNFWKSLDHQAINAKAENKKYFQPKQLQTDINVKHEEQRRQRQLKPGGSIPRHQFEYTFGDTEVILDACHMMLTYLRTSWPHNDGLKIESFIKSFIPTFFGLDRDAFLLRMVDVFNDTPPNEEDDDSTANDETPSQRTRRPNGKQNLLRGVLDPGKSSKKDSRMTSKESTPDVMSMDEDSATPTDSQSDVSKIAPLEMRWMEIARGRSDLKLNEPFARTSYSLYANLNIYCFMRLFSMFYERLLKLKLYEDEVQEDVRRALIAKAATMLDIGDRSPLDFFEDVSPTANYYKQIVKMCESCLEQHTEVIKIEETLRRFYIPCGYQLYNFDKWLAALLKFAGQSAMNDAKDRSNDIINLFLSNRIESQTTHQTEIDYRKQVEKLAKDSDVYRIVYHSEIQQMIMQVFKRDDQTFDSEGRSGDFNWSYYAVAYVMRDWTEGVPHSIHWPFARRNIQRDAEVDEELVKEFLPAYGAEGLSVDISPTNYRLIYEIGTTEWWSHSKSIRTKGVAGVAAVVDERKTKFENTFVKNPKWTADSSAEEITSVTTTFDNLAHGPIVQEPKPTPAAEDVVMDEA</sequence>
<feature type="compositionally biased region" description="Polar residues" evidence="6">
    <location>
        <begin position="629"/>
        <end position="642"/>
    </location>
</feature>
<name>A0A8H3FSL8_9LECA</name>
<dbReference type="PANTHER" id="PTHR12346:SF0">
    <property type="entry name" value="SIN3A, ISOFORM G"/>
    <property type="match status" value="1"/>
</dbReference>
<comment type="subcellular location">
    <subcellularLocation>
        <location evidence="1 5">Nucleus</location>
    </subcellularLocation>
</comment>
<dbReference type="Pfam" id="PF02671">
    <property type="entry name" value="PAH"/>
    <property type="match status" value="2"/>
</dbReference>
<keyword evidence="4 5" id="KW-0539">Nucleus</keyword>
<dbReference type="Gene3D" id="1.20.1160.11">
    <property type="entry name" value="Paired amphipathic helix"/>
    <property type="match status" value="3"/>
</dbReference>
<dbReference type="EMBL" id="CAJPDQ010000034">
    <property type="protein sequence ID" value="CAF9930108.1"/>
    <property type="molecule type" value="Genomic_DNA"/>
</dbReference>
<dbReference type="InterPro" id="IPR039774">
    <property type="entry name" value="Sin3-like"/>
</dbReference>
<dbReference type="Proteomes" id="UP000664169">
    <property type="component" value="Unassembled WGS sequence"/>
</dbReference>
<dbReference type="GO" id="GO:0003714">
    <property type="term" value="F:transcription corepressor activity"/>
    <property type="evidence" value="ECO:0007669"/>
    <property type="project" value="InterPro"/>
</dbReference>
<proteinExistence type="predicted"/>
<gene>
    <name evidence="8" type="ORF">GOMPHAMPRED_005573</name>
</gene>
<dbReference type="InterPro" id="IPR031693">
    <property type="entry name" value="Sin3_C"/>
</dbReference>
<evidence type="ECO:0000313" key="8">
    <source>
        <dbReference type="EMBL" id="CAF9930108.1"/>
    </source>
</evidence>
<dbReference type="GO" id="GO:0010628">
    <property type="term" value="P:positive regulation of gene expression"/>
    <property type="evidence" value="ECO:0007669"/>
    <property type="project" value="UniProtKB-ARBA"/>
</dbReference>
<feature type="region of interest" description="Disordered" evidence="6">
    <location>
        <begin position="1051"/>
        <end position="1123"/>
    </location>
</feature>
<evidence type="ECO:0000313" key="9">
    <source>
        <dbReference type="Proteomes" id="UP000664169"/>
    </source>
</evidence>
<dbReference type="FunFam" id="1.20.1160.11:FF:000001">
    <property type="entry name" value="Paired amphipathic helix protein Sin3"/>
    <property type="match status" value="1"/>
</dbReference>
<dbReference type="SMART" id="SM00761">
    <property type="entry name" value="HDAC_interact"/>
    <property type="match status" value="1"/>
</dbReference>
<dbReference type="GO" id="GO:0000122">
    <property type="term" value="P:negative regulation of transcription by RNA polymerase II"/>
    <property type="evidence" value="ECO:0007669"/>
    <property type="project" value="TreeGrafter"/>
</dbReference>
<dbReference type="InterPro" id="IPR003822">
    <property type="entry name" value="PAH"/>
</dbReference>
<dbReference type="SUPFAM" id="SSF47762">
    <property type="entry name" value="PAH2 domain"/>
    <property type="match status" value="3"/>
</dbReference>
<evidence type="ECO:0000256" key="6">
    <source>
        <dbReference type="SAM" id="MobiDB-lite"/>
    </source>
</evidence>
<accession>A0A8H3FSL8</accession>
<dbReference type="GO" id="GO:0033698">
    <property type="term" value="C:Rpd3L complex"/>
    <property type="evidence" value="ECO:0007669"/>
    <property type="project" value="UniProtKB-ARBA"/>
</dbReference>
<keyword evidence="2" id="KW-0678">Repressor</keyword>
<evidence type="ECO:0000256" key="1">
    <source>
        <dbReference type="ARBA" id="ARBA00004123"/>
    </source>
</evidence>
<evidence type="ECO:0000256" key="4">
    <source>
        <dbReference type="ARBA" id="ARBA00023242"/>
    </source>
</evidence>
<dbReference type="PANTHER" id="PTHR12346">
    <property type="entry name" value="SIN3B-RELATED"/>
    <property type="match status" value="1"/>
</dbReference>
<organism evidence="8 9">
    <name type="scientific">Gomphillus americanus</name>
    <dbReference type="NCBI Taxonomy" id="1940652"/>
    <lineage>
        <taxon>Eukaryota</taxon>
        <taxon>Fungi</taxon>
        <taxon>Dikarya</taxon>
        <taxon>Ascomycota</taxon>
        <taxon>Pezizomycotina</taxon>
        <taxon>Lecanoromycetes</taxon>
        <taxon>OSLEUM clade</taxon>
        <taxon>Ostropomycetidae</taxon>
        <taxon>Ostropales</taxon>
        <taxon>Graphidaceae</taxon>
        <taxon>Gomphilloideae</taxon>
        <taxon>Gomphillus</taxon>
    </lineage>
</organism>
<feature type="domain" description="Histone deacetylase interacting" evidence="7">
    <location>
        <begin position="760"/>
        <end position="861"/>
    </location>
</feature>
<keyword evidence="3" id="KW-0677">Repeat</keyword>
<evidence type="ECO:0000256" key="5">
    <source>
        <dbReference type="PROSITE-ProRule" id="PRU00810"/>
    </source>
</evidence>
<feature type="region of interest" description="Disordered" evidence="6">
    <location>
        <begin position="125"/>
        <end position="157"/>
    </location>
</feature>
<feature type="compositionally biased region" description="Polar residues" evidence="6">
    <location>
        <begin position="69"/>
        <end position="96"/>
    </location>
</feature>
<feature type="compositionally biased region" description="Basic and acidic residues" evidence="6">
    <location>
        <begin position="1090"/>
        <end position="1104"/>
    </location>
</feature>
<dbReference type="InterPro" id="IPR036600">
    <property type="entry name" value="PAH_sf"/>
</dbReference>
<keyword evidence="9" id="KW-1185">Reference proteome</keyword>
<dbReference type="PROSITE" id="PS51477">
    <property type="entry name" value="PAH"/>
    <property type="match status" value="2"/>
</dbReference>
<protein>
    <recommendedName>
        <fullName evidence="7">Histone deacetylase interacting domain-containing protein</fullName>
    </recommendedName>
</protein>
<dbReference type="Pfam" id="PF16879">
    <property type="entry name" value="Sin3a_C"/>
    <property type="match status" value="1"/>
</dbReference>
<dbReference type="Pfam" id="PF08295">
    <property type="entry name" value="Sin3_corepress"/>
    <property type="match status" value="1"/>
</dbReference>
<dbReference type="OrthoDB" id="10265969at2759"/>